<feature type="region of interest" description="Disordered" evidence="2">
    <location>
        <begin position="93"/>
        <end position="112"/>
    </location>
</feature>
<dbReference type="PANTHER" id="PTHR21879">
    <property type="entry name" value="FI03362P-RELATED-RELATED"/>
    <property type="match status" value="1"/>
</dbReference>
<dbReference type="Pfam" id="PF07841">
    <property type="entry name" value="DM4_12"/>
    <property type="match status" value="1"/>
</dbReference>
<sequence>MLLYFFGLGLLVTQAFASNNPPFEQASNSYENATYNAPWKTLFKKCKDPSVKCVDKNIYKFLNQVLEFPRDYSVTNFLKFVKNSVNYTQIENGYEDSKSESEESTGKSFDGTESVNELSRTINKKGVEFFMTHDLEVVMPETYFEGATLKIAPTELDENGALLRVDFLPRSMSEDNGEGRIFFKKFKKKIGQKLVHALIAILIIIKLVAVKLLFFLPTLLGVAAAKKVILKIVFFLFPFVKHIFKLCPLVPHGTKYHHHKHQIAHIHHVGGHHPHEGVEVLHPHASGPPHGGASLHHFVDIEQYHPPSYRPHEQEAEYYSGGPEAGDQIINRRDPNVQENEISGQGHGRPTKKNSKKPLTTTELEKMILKAEREAMIRARLEIEKKRIQEDNARLQEELRQAMKLQERLKLEQINALSKTTQLLKNSVPTMPSPYLQSPSSNQRDHFLPVSSLFDVSNQPSPSRVVKYTGGHDDRITSSIRTGSDQGTSMVSRQGAAAPSQGKYISPEHVAVNSTTATRQPAPPKYVNKMENYFQKALQQAASITFDPFYSPILQKIDKILNNLGYADEPCKERLICFMYKSPEKYSPHSNLVSNELSRDPDELPKSKGANAAVVRYYKYVQAARDGQAKKNCIILYPGCNVLGSEL</sequence>
<gene>
    <name evidence="5" type="ORF">HHI36_006990</name>
</gene>
<feature type="transmembrane region" description="Helical" evidence="3">
    <location>
        <begin position="194"/>
        <end position="216"/>
    </location>
</feature>
<feature type="signal peptide" evidence="4">
    <location>
        <begin position="1"/>
        <end position="17"/>
    </location>
</feature>
<dbReference type="Pfam" id="PF07898">
    <property type="entry name" value="DUF1676"/>
    <property type="match status" value="1"/>
</dbReference>
<keyword evidence="6" id="KW-1185">Reference proteome</keyword>
<proteinExistence type="predicted"/>
<dbReference type="EMBL" id="JABFTP020000021">
    <property type="protein sequence ID" value="KAL3267849.1"/>
    <property type="molecule type" value="Genomic_DNA"/>
</dbReference>
<evidence type="ECO:0000313" key="5">
    <source>
        <dbReference type="EMBL" id="KAL3267849.1"/>
    </source>
</evidence>
<evidence type="ECO:0000313" key="6">
    <source>
        <dbReference type="Proteomes" id="UP001516400"/>
    </source>
</evidence>
<organism evidence="5 6">
    <name type="scientific">Cryptolaemus montrouzieri</name>
    <dbReference type="NCBI Taxonomy" id="559131"/>
    <lineage>
        <taxon>Eukaryota</taxon>
        <taxon>Metazoa</taxon>
        <taxon>Ecdysozoa</taxon>
        <taxon>Arthropoda</taxon>
        <taxon>Hexapoda</taxon>
        <taxon>Insecta</taxon>
        <taxon>Pterygota</taxon>
        <taxon>Neoptera</taxon>
        <taxon>Endopterygota</taxon>
        <taxon>Coleoptera</taxon>
        <taxon>Polyphaga</taxon>
        <taxon>Cucujiformia</taxon>
        <taxon>Coccinelloidea</taxon>
        <taxon>Coccinellidae</taxon>
        <taxon>Scymninae</taxon>
        <taxon>Scymnini</taxon>
        <taxon>Cryptolaemus</taxon>
    </lineage>
</organism>
<feature type="chain" id="PRO_5044866892" evidence="4">
    <location>
        <begin position="18"/>
        <end position="647"/>
    </location>
</feature>
<evidence type="ECO:0000256" key="1">
    <source>
        <dbReference type="SAM" id="Coils"/>
    </source>
</evidence>
<comment type="caution">
    <text evidence="5">The sequence shown here is derived from an EMBL/GenBank/DDBJ whole genome shotgun (WGS) entry which is preliminary data.</text>
</comment>
<evidence type="ECO:0000256" key="3">
    <source>
        <dbReference type="SAM" id="Phobius"/>
    </source>
</evidence>
<feature type="compositionally biased region" description="Polar residues" evidence="2">
    <location>
        <begin position="477"/>
        <end position="491"/>
    </location>
</feature>
<feature type="transmembrane region" description="Helical" evidence="3">
    <location>
        <begin position="228"/>
        <end position="244"/>
    </location>
</feature>
<accession>A0ABD2MN76</accession>
<dbReference type="PANTHER" id="PTHR21879:SF4">
    <property type="entry name" value="OSIRIS 17, ISOFORM C"/>
    <property type="match status" value="1"/>
</dbReference>
<feature type="region of interest" description="Disordered" evidence="2">
    <location>
        <begin position="459"/>
        <end position="491"/>
    </location>
</feature>
<dbReference type="Proteomes" id="UP001516400">
    <property type="component" value="Unassembled WGS sequence"/>
</dbReference>
<dbReference type="InterPro" id="IPR006631">
    <property type="entry name" value="DM4_12"/>
</dbReference>
<keyword evidence="3" id="KW-0472">Membrane</keyword>
<keyword evidence="3" id="KW-0812">Transmembrane</keyword>
<feature type="region of interest" description="Disordered" evidence="2">
    <location>
        <begin position="338"/>
        <end position="362"/>
    </location>
</feature>
<keyword evidence="4" id="KW-0732">Signal</keyword>
<evidence type="ECO:0000256" key="4">
    <source>
        <dbReference type="SAM" id="SignalP"/>
    </source>
</evidence>
<dbReference type="AlphaFoldDB" id="A0ABD2MN76"/>
<feature type="coiled-coil region" evidence="1">
    <location>
        <begin position="369"/>
        <end position="415"/>
    </location>
</feature>
<name>A0ABD2MN76_9CUCU</name>
<dbReference type="InterPro" id="IPR012464">
    <property type="entry name" value="DUF1676"/>
</dbReference>
<reference evidence="5 6" key="1">
    <citation type="journal article" date="2021" name="BMC Biol.">
        <title>Horizontally acquired antibacterial genes associated with adaptive radiation of ladybird beetles.</title>
        <authorList>
            <person name="Li H.S."/>
            <person name="Tang X.F."/>
            <person name="Huang Y.H."/>
            <person name="Xu Z.Y."/>
            <person name="Chen M.L."/>
            <person name="Du X.Y."/>
            <person name="Qiu B.Y."/>
            <person name="Chen P.T."/>
            <person name="Zhang W."/>
            <person name="Slipinski A."/>
            <person name="Escalona H.E."/>
            <person name="Waterhouse R.M."/>
            <person name="Zwick A."/>
            <person name="Pang H."/>
        </authorList>
    </citation>
    <scope>NUCLEOTIDE SEQUENCE [LARGE SCALE GENOMIC DNA]</scope>
    <source>
        <strain evidence="5">SYSU2018</strain>
    </source>
</reference>
<keyword evidence="1" id="KW-0175">Coiled coil</keyword>
<keyword evidence="3" id="KW-1133">Transmembrane helix</keyword>
<feature type="compositionally biased region" description="Basic and acidic residues" evidence="2">
    <location>
        <begin position="95"/>
        <end position="105"/>
    </location>
</feature>
<evidence type="ECO:0000256" key="2">
    <source>
        <dbReference type="SAM" id="MobiDB-lite"/>
    </source>
</evidence>
<protein>
    <submittedName>
        <fullName evidence="5">Uncharacterized protein</fullName>
    </submittedName>
</protein>